<dbReference type="AlphaFoldDB" id="A0A3P7KLG5"/>
<feature type="non-terminal residue" evidence="2">
    <location>
        <position position="1"/>
    </location>
</feature>
<reference evidence="2 3" key="1">
    <citation type="submission" date="2018-08" db="EMBL/GenBank/DDBJ databases">
        <authorList>
            <person name="Laetsch R D."/>
            <person name="Stevens L."/>
            <person name="Kumar S."/>
            <person name="Blaxter L. M."/>
        </authorList>
    </citation>
    <scope>NUCLEOTIDE SEQUENCE [LARGE SCALE GENOMIC DNA]</scope>
</reference>
<evidence type="ECO:0000259" key="1">
    <source>
        <dbReference type="PROSITE" id="PS50994"/>
    </source>
</evidence>
<dbReference type="InterPro" id="IPR040676">
    <property type="entry name" value="DUF5641"/>
</dbReference>
<accession>A0A3P7KLG5</accession>
<dbReference type="OrthoDB" id="8019190at2759"/>
<dbReference type="EMBL" id="UYRW01011973">
    <property type="protein sequence ID" value="VDM99996.1"/>
    <property type="molecule type" value="Genomic_DNA"/>
</dbReference>
<organism evidence="2 3">
    <name type="scientific">Onchocerca ochengi</name>
    <name type="common">Filarial nematode worm</name>
    <dbReference type="NCBI Taxonomy" id="42157"/>
    <lineage>
        <taxon>Eukaryota</taxon>
        <taxon>Metazoa</taxon>
        <taxon>Ecdysozoa</taxon>
        <taxon>Nematoda</taxon>
        <taxon>Chromadorea</taxon>
        <taxon>Rhabditida</taxon>
        <taxon>Spirurina</taxon>
        <taxon>Spiruromorpha</taxon>
        <taxon>Filarioidea</taxon>
        <taxon>Onchocercidae</taxon>
        <taxon>Onchocerca</taxon>
    </lineage>
</organism>
<gene>
    <name evidence="2" type="ORF">NOO_LOCUS12777</name>
</gene>
<feature type="domain" description="Integrase catalytic" evidence="1">
    <location>
        <begin position="1"/>
        <end position="185"/>
    </location>
</feature>
<proteinExistence type="predicted"/>
<evidence type="ECO:0000313" key="3">
    <source>
        <dbReference type="Proteomes" id="UP000271087"/>
    </source>
</evidence>
<dbReference type="Pfam" id="PF18701">
    <property type="entry name" value="DUF5641"/>
    <property type="match status" value="1"/>
</dbReference>
<sequence length="280" mass="32583">ALPESRVTRSRAFENVGLDYLGPITVKSSYNTINKRWIALFTCFTTRAVHLEMVGDLSGENSYHTFTRFTARRRFPKMVLSDNAKQFQLAFKVIREQNANFLAKEGIVWKNTIPKAPWGGGLYERLIGLTKQALKQAIGRKLLKEKEFITLIAQIEALLNTRPLTYVGVEDYCVLRPIDFISPTFPLWIPRDEENGDYSPYPLKTKDKVIECWNNILNTLDVFWKRWRDEYLSSLRERNQKEITSSRSVETRRPTINANSLISRTKYTSRHLETCKNHQS</sequence>
<dbReference type="InterPro" id="IPR001584">
    <property type="entry name" value="Integrase_cat-core"/>
</dbReference>
<dbReference type="SUPFAM" id="SSF53098">
    <property type="entry name" value="Ribonuclease H-like"/>
    <property type="match status" value="1"/>
</dbReference>
<name>A0A3P7KLG5_ONCOC</name>
<dbReference type="GO" id="GO:0003676">
    <property type="term" value="F:nucleic acid binding"/>
    <property type="evidence" value="ECO:0007669"/>
    <property type="project" value="InterPro"/>
</dbReference>
<dbReference type="Proteomes" id="UP000271087">
    <property type="component" value="Unassembled WGS sequence"/>
</dbReference>
<dbReference type="PANTHER" id="PTHR47331">
    <property type="entry name" value="PHD-TYPE DOMAIN-CONTAINING PROTEIN"/>
    <property type="match status" value="1"/>
</dbReference>
<dbReference type="Gene3D" id="3.30.420.10">
    <property type="entry name" value="Ribonuclease H-like superfamily/Ribonuclease H"/>
    <property type="match status" value="1"/>
</dbReference>
<evidence type="ECO:0000313" key="2">
    <source>
        <dbReference type="EMBL" id="VDM99996.1"/>
    </source>
</evidence>
<protein>
    <recommendedName>
        <fullName evidence="1">Integrase catalytic domain-containing protein</fullName>
    </recommendedName>
</protein>
<dbReference type="InterPro" id="IPR036397">
    <property type="entry name" value="RNaseH_sf"/>
</dbReference>
<dbReference type="GO" id="GO:0015074">
    <property type="term" value="P:DNA integration"/>
    <property type="evidence" value="ECO:0007669"/>
    <property type="project" value="InterPro"/>
</dbReference>
<dbReference type="PROSITE" id="PS50994">
    <property type="entry name" value="INTEGRASE"/>
    <property type="match status" value="1"/>
</dbReference>
<keyword evidence="3" id="KW-1185">Reference proteome</keyword>
<dbReference type="InterPro" id="IPR012337">
    <property type="entry name" value="RNaseH-like_sf"/>
</dbReference>